<dbReference type="Proteomes" id="UP001108029">
    <property type="component" value="Unassembled WGS sequence"/>
</dbReference>
<protein>
    <submittedName>
        <fullName evidence="2">Uncharacterized protein</fullName>
    </submittedName>
</protein>
<accession>A0A9Q3VPY2</accession>
<feature type="region of interest" description="Disordered" evidence="1">
    <location>
        <begin position="1"/>
        <end position="23"/>
    </location>
</feature>
<evidence type="ECO:0000313" key="3">
    <source>
        <dbReference type="Proteomes" id="UP001108029"/>
    </source>
</evidence>
<evidence type="ECO:0000313" key="2">
    <source>
        <dbReference type="EMBL" id="MCD9876316.1"/>
    </source>
</evidence>
<dbReference type="EMBL" id="JAJSBI010000011">
    <property type="protein sequence ID" value="MCD9876316.1"/>
    <property type="molecule type" value="Genomic_DNA"/>
</dbReference>
<organism evidence="2 3">
    <name type="scientific">Streptomyces guryensis</name>
    <dbReference type="NCBI Taxonomy" id="2886947"/>
    <lineage>
        <taxon>Bacteria</taxon>
        <taxon>Bacillati</taxon>
        <taxon>Actinomycetota</taxon>
        <taxon>Actinomycetes</taxon>
        <taxon>Kitasatosporales</taxon>
        <taxon>Streptomycetaceae</taxon>
        <taxon>Streptomyces</taxon>
    </lineage>
</organism>
<comment type="caution">
    <text evidence="2">The sequence shown here is derived from an EMBL/GenBank/DDBJ whole genome shotgun (WGS) entry which is preliminary data.</text>
</comment>
<dbReference type="AlphaFoldDB" id="A0A9Q3VPY2"/>
<feature type="compositionally biased region" description="Basic residues" evidence="1">
    <location>
        <begin position="7"/>
        <end position="23"/>
    </location>
</feature>
<name>A0A9Q3VPY2_9ACTN</name>
<evidence type="ECO:0000256" key="1">
    <source>
        <dbReference type="SAM" id="MobiDB-lite"/>
    </source>
</evidence>
<dbReference type="RefSeq" id="WP_232650496.1">
    <property type="nucleotide sequence ID" value="NZ_JAJSBI010000011.1"/>
</dbReference>
<proteinExistence type="predicted"/>
<sequence>MHPPAPARRHLRHASVQRRPHRHAHLQRLPALGDMTGATVHLAGSWVANSASADGAALVQ</sequence>
<gene>
    <name evidence="2" type="ORF">LJ657_22170</name>
</gene>
<reference evidence="2" key="1">
    <citation type="submission" date="2021-12" db="EMBL/GenBank/DDBJ databases">
        <authorList>
            <person name="Lee J.-H."/>
            <person name="Kim S.-B."/>
        </authorList>
    </citation>
    <scope>NUCLEOTIDE SEQUENCE</scope>
    <source>
        <strain evidence="2">NR30</strain>
    </source>
</reference>
<keyword evidence="3" id="KW-1185">Reference proteome</keyword>